<dbReference type="InterPro" id="IPR006603">
    <property type="entry name" value="PQ-loop_rpt"/>
</dbReference>
<reference evidence="6" key="1">
    <citation type="journal article" date="2017" name="Res. Microbiol.">
        <title>Comparative genomics of extrachromosomal elements in Bacillus thuringiensis subsp. israelensis.</title>
        <authorList>
            <person name="Bolotin A."/>
            <person name="Gillis A."/>
            <person name="Sanchis V."/>
            <person name="Nielsen-LeRoux C."/>
            <person name="Mahillon J."/>
            <person name="Lereclus D."/>
            <person name="Sorokin A."/>
        </authorList>
    </citation>
    <scope>NUCLEOTIDE SEQUENCE</scope>
    <source>
        <strain evidence="6">AM65-52</strain>
        <plasmid evidence="6">pAM65-52-1-360K</plasmid>
    </source>
</reference>
<evidence type="ECO:0000256" key="4">
    <source>
        <dbReference type="ARBA" id="ARBA00023136"/>
    </source>
</evidence>
<evidence type="ECO:0000313" key="6">
    <source>
        <dbReference type="EMBL" id="APF32625.1"/>
    </source>
</evidence>
<keyword evidence="6" id="KW-0614">Plasmid</keyword>
<dbReference type="Pfam" id="PF04193">
    <property type="entry name" value="PQ-loop"/>
    <property type="match status" value="1"/>
</dbReference>
<evidence type="ECO:0000256" key="1">
    <source>
        <dbReference type="ARBA" id="ARBA00004141"/>
    </source>
</evidence>
<sequence>MGTLQLFNLLQFIGGIILSVGYIPQIIKILKTKSVQDFSRIYVGGIFTGVLFMEAYAVYMWFVMHTAGAFMITNTISLLLSGLEFFLIFLYYNKSNNNGLGVKPHAHQLKSGNAINSHLYK</sequence>
<dbReference type="RefSeq" id="WP_000537015.1">
    <property type="nucleotide sequence ID" value="NZ_CAAKHA010000028.1"/>
</dbReference>
<evidence type="ECO:0000313" key="7">
    <source>
        <dbReference type="EMBL" id="VIJ07821.1"/>
    </source>
</evidence>
<dbReference type="AlphaFoldDB" id="A0A1L2Z0M6"/>
<evidence type="ECO:0000313" key="8">
    <source>
        <dbReference type="Proteomes" id="UP000508034"/>
    </source>
</evidence>
<dbReference type="EMBL" id="CAAKHA010000028">
    <property type="protein sequence ID" value="VIJ07821.1"/>
    <property type="molecule type" value="Genomic_DNA"/>
</dbReference>
<keyword evidence="4 5" id="KW-0472">Membrane</keyword>
<feature type="transmembrane region" description="Helical" evidence="5">
    <location>
        <begin position="68"/>
        <end position="92"/>
    </location>
</feature>
<proteinExistence type="predicted"/>
<evidence type="ECO:0000256" key="5">
    <source>
        <dbReference type="SAM" id="Phobius"/>
    </source>
</evidence>
<dbReference type="EMBL" id="CP013276">
    <property type="protein sequence ID" value="APF32625.1"/>
    <property type="molecule type" value="Genomic_DNA"/>
</dbReference>
<dbReference type="Gene3D" id="1.20.1280.290">
    <property type="match status" value="1"/>
</dbReference>
<keyword evidence="2 5" id="KW-0812">Transmembrane</keyword>
<accession>A0A1L2Z0M6</accession>
<geneLocation type="plasmid" evidence="6">
    <name>pAM65-52-1-360K</name>
</geneLocation>
<reference evidence="7 8" key="2">
    <citation type="submission" date="2019-04" db="EMBL/GenBank/DDBJ databases">
        <authorList>
            <person name="Patino-Navarrete R."/>
            <person name="Patino Navarrete R."/>
        </authorList>
    </citation>
    <scope>NUCLEOTIDE SEQUENCE [LARGE SCALE GENOMIC DNA]</scope>
    <source>
        <strain evidence="7">Bacillus thuringiensis strain AR23</strain>
    </source>
</reference>
<feature type="transmembrane region" description="Helical" evidence="5">
    <location>
        <begin position="41"/>
        <end position="62"/>
    </location>
</feature>
<evidence type="ECO:0000256" key="2">
    <source>
        <dbReference type="ARBA" id="ARBA00022692"/>
    </source>
</evidence>
<gene>
    <name evidence="6" type="ORF">ATN07_29415</name>
    <name evidence="7" type="ORF">BTAR23_AR23_05919</name>
</gene>
<comment type="subcellular location">
    <subcellularLocation>
        <location evidence="1">Membrane</location>
        <topology evidence="1">Multi-pass membrane protein</topology>
    </subcellularLocation>
</comment>
<evidence type="ECO:0000256" key="3">
    <source>
        <dbReference type="ARBA" id="ARBA00022989"/>
    </source>
</evidence>
<dbReference type="GO" id="GO:0016020">
    <property type="term" value="C:membrane"/>
    <property type="evidence" value="ECO:0007669"/>
    <property type="project" value="UniProtKB-SubCell"/>
</dbReference>
<protein>
    <submittedName>
        <fullName evidence="7">PQ loop repeat</fullName>
    </submittedName>
</protein>
<feature type="transmembrane region" description="Helical" evidence="5">
    <location>
        <begin position="6"/>
        <end position="29"/>
    </location>
</feature>
<name>A0A1L2Z0M6_BACTI</name>
<keyword evidence="3 5" id="KW-1133">Transmembrane helix</keyword>
<dbReference type="Proteomes" id="UP000508034">
    <property type="component" value="Unassembled WGS sequence"/>
</dbReference>
<organism evidence="6">
    <name type="scientific">Bacillus thuringiensis subsp. israelensis</name>
    <dbReference type="NCBI Taxonomy" id="1430"/>
    <lineage>
        <taxon>Bacteria</taxon>
        <taxon>Bacillati</taxon>
        <taxon>Bacillota</taxon>
        <taxon>Bacilli</taxon>
        <taxon>Bacillales</taxon>
        <taxon>Bacillaceae</taxon>
        <taxon>Bacillus</taxon>
        <taxon>Bacillus cereus group</taxon>
    </lineage>
</organism>